<dbReference type="GO" id="GO:0006281">
    <property type="term" value="P:DNA repair"/>
    <property type="evidence" value="ECO:0007669"/>
    <property type="project" value="UniProtKB-KW"/>
</dbReference>
<evidence type="ECO:0000259" key="3">
    <source>
        <dbReference type="Pfam" id="PF05970"/>
    </source>
</evidence>
<dbReference type="OrthoDB" id="4917073at2759"/>
<keyword evidence="1" id="KW-0378">Hydrolase</keyword>
<evidence type="ECO:0000256" key="2">
    <source>
        <dbReference type="SAM" id="MobiDB-lite"/>
    </source>
</evidence>
<reference evidence="4" key="1">
    <citation type="journal article" date="2020" name="bioRxiv">
        <title>Historical genomics reveals the evolutionary mechanisms behind multiple outbreaks of the host-specific coffee wilt pathogen Fusarium xylarioides.</title>
        <authorList>
            <person name="Peck D."/>
            <person name="Nowell R.W."/>
            <person name="Flood J."/>
            <person name="Ryan M.J."/>
            <person name="Barraclough T.G."/>
        </authorList>
    </citation>
    <scope>NUCLEOTIDE SEQUENCE</scope>
    <source>
        <strain evidence="4">IMI 127659i</strain>
    </source>
</reference>
<dbReference type="PANTHER" id="PTHR47642:SF5">
    <property type="entry name" value="ATP-DEPENDENT DNA HELICASE"/>
    <property type="match status" value="1"/>
</dbReference>
<dbReference type="GO" id="GO:0005524">
    <property type="term" value="F:ATP binding"/>
    <property type="evidence" value="ECO:0007669"/>
    <property type="project" value="UniProtKB-KW"/>
</dbReference>
<dbReference type="Pfam" id="PF05970">
    <property type="entry name" value="PIF1"/>
    <property type="match status" value="1"/>
</dbReference>
<name>A0A9P7HFV3_9HYPO</name>
<sequence length="533" mass="59709">MEYAVRDSDATRGSRVLTNFMRDLLEETSASEGKPFVQRSGSFYQQIRRAQSAPLCHMQTLSVEDVQAAAKAQEMLHLQMLDQIETGPQGTQPHKPNDDTDDMLARHYDATTIPSPQGTSFTELGRTAASDYTLNSLQTRALQLVCRFLDKHSADPGSAGQHLQYIGGPDGMGKFRVVEALKSVFSTRGEPHLLQITGTSGSAAAQIGGTTLRSACGLDTRRSPDKRLPLFSEAKKSVWKQKLILVIDEVSMLGGATLYEASYHLQSLRDCLDKPFGVLPVVLLMGDFYQFAPVRETSLLIDRMAGSVSAAPVSQVTISYQRGFSLWLMFKTVILLEEQVHARDDPELGTLLDRMRHGTQTWQDLHLLNTKLVDRSEITFSGGLRATTPLSRNRWSLNIEAVVDWARFNGRHISVFVSTTWRRTGLFQREIAQAIEQGDDSRCKVAGLFFYAQGICRCQQEYIYRAKGCQRPRIHGSRHHPRSKIPRVPSRGRRHHPLRPTARHLIAVERDGEFVGPRPPRRDGTHPPNHAHP</sequence>
<keyword evidence="1" id="KW-0547">Nucleotide-binding</keyword>
<comment type="catalytic activity">
    <reaction evidence="1">
        <text>ATP + H2O = ADP + phosphate + H(+)</text>
        <dbReference type="Rhea" id="RHEA:13065"/>
        <dbReference type="ChEBI" id="CHEBI:15377"/>
        <dbReference type="ChEBI" id="CHEBI:15378"/>
        <dbReference type="ChEBI" id="CHEBI:30616"/>
        <dbReference type="ChEBI" id="CHEBI:43474"/>
        <dbReference type="ChEBI" id="CHEBI:456216"/>
        <dbReference type="EC" id="5.6.2.3"/>
    </reaction>
</comment>
<evidence type="ECO:0000313" key="4">
    <source>
        <dbReference type="EMBL" id="KAG5759526.1"/>
    </source>
</evidence>
<gene>
    <name evidence="4" type="ORF">H9Q72_012350</name>
</gene>
<dbReference type="GO" id="GO:0000723">
    <property type="term" value="P:telomere maintenance"/>
    <property type="evidence" value="ECO:0007669"/>
    <property type="project" value="InterPro"/>
</dbReference>
<dbReference type="Proteomes" id="UP000750502">
    <property type="component" value="Unassembled WGS sequence"/>
</dbReference>
<dbReference type="Gene3D" id="3.40.50.300">
    <property type="entry name" value="P-loop containing nucleotide triphosphate hydrolases"/>
    <property type="match status" value="1"/>
</dbReference>
<keyword evidence="1" id="KW-0347">Helicase</keyword>
<dbReference type="GO" id="GO:0016787">
    <property type="term" value="F:hydrolase activity"/>
    <property type="evidence" value="ECO:0007669"/>
    <property type="project" value="UniProtKB-KW"/>
</dbReference>
<dbReference type="InterPro" id="IPR027417">
    <property type="entry name" value="P-loop_NTPase"/>
</dbReference>
<comment type="similarity">
    <text evidence="1">Belongs to the helicase family.</text>
</comment>
<keyword evidence="1" id="KW-0227">DNA damage</keyword>
<proteinExistence type="inferred from homology"/>
<evidence type="ECO:0000313" key="5">
    <source>
        <dbReference type="Proteomes" id="UP000750502"/>
    </source>
</evidence>
<dbReference type="InterPro" id="IPR010285">
    <property type="entry name" value="DNA_helicase_pif1-like_DEAD"/>
</dbReference>
<feature type="region of interest" description="Disordered" evidence="2">
    <location>
        <begin position="472"/>
        <end position="533"/>
    </location>
</feature>
<protein>
    <recommendedName>
        <fullName evidence="1">ATP-dependent DNA helicase</fullName>
        <ecNumber evidence="1">5.6.2.3</ecNumber>
    </recommendedName>
</protein>
<dbReference type="EMBL" id="JADFTT010000650">
    <property type="protein sequence ID" value="KAG5759526.1"/>
    <property type="molecule type" value="Genomic_DNA"/>
</dbReference>
<dbReference type="InterPro" id="IPR051055">
    <property type="entry name" value="PIF1_helicase"/>
</dbReference>
<comment type="cofactor">
    <cofactor evidence="1">
        <name>Mg(2+)</name>
        <dbReference type="ChEBI" id="CHEBI:18420"/>
    </cofactor>
</comment>
<comment type="caution">
    <text evidence="4">The sequence shown here is derived from an EMBL/GenBank/DDBJ whole genome shotgun (WGS) entry which is preliminary data.</text>
</comment>
<keyword evidence="1" id="KW-0233">DNA recombination</keyword>
<feature type="domain" description="DNA helicase Pif1-like DEAD-box helicase" evidence="3">
    <location>
        <begin position="165"/>
        <end position="298"/>
    </location>
</feature>
<dbReference type="GO" id="GO:0043139">
    <property type="term" value="F:5'-3' DNA helicase activity"/>
    <property type="evidence" value="ECO:0007669"/>
    <property type="project" value="UniProtKB-EC"/>
</dbReference>
<feature type="compositionally biased region" description="Basic residues" evidence="2">
    <location>
        <begin position="472"/>
        <end position="502"/>
    </location>
</feature>
<dbReference type="AlphaFoldDB" id="A0A9P7HFV3"/>
<dbReference type="GO" id="GO:0006310">
    <property type="term" value="P:DNA recombination"/>
    <property type="evidence" value="ECO:0007669"/>
    <property type="project" value="UniProtKB-KW"/>
</dbReference>
<evidence type="ECO:0000256" key="1">
    <source>
        <dbReference type="RuleBase" id="RU363044"/>
    </source>
</evidence>
<keyword evidence="5" id="KW-1185">Reference proteome</keyword>
<keyword evidence="1" id="KW-0234">DNA repair</keyword>
<keyword evidence="1" id="KW-0067">ATP-binding</keyword>
<accession>A0A9P7HFV3</accession>
<dbReference type="PANTHER" id="PTHR47642">
    <property type="entry name" value="ATP-DEPENDENT DNA HELICASE"/>
    <property type="match status" value="1"/>
</dbReference>
<dbReference type="EC" id="5.6.2.3" evidence="1"/>
<reference evidence="4" key="2">
    <citation type="submission" date="2020-10" db="EMBL/GenBank/DDBJ databases">
        <authorList>
            <person name="Peck L.D."/>
            <person name="Nowell R.W."/>
            <person name="Flood J."/>
            <person name="Ryan M.J."/>
            <person name="Barraclough T.G."/>
        </authorList>
    </citation>
    <scope>NUCLEOTIDE SEQUENCE</scope>
    <source>
        <strain evidence="4">IMI 127659i</strain>
    </source>
</reference>
<organism evidence="4 5">
    <name type="scientific">Fusarium xylarioides</name>
    <dbReference type="NCBI Taxonomy" id="221167"/>
    <lineage>
        <taxon>Eukaryota</taxon>
        <taxon>Fungi</taxon>
        <taxon>Dikarya</taxon>
        <taxon>Ascomycota</taxon>
        <taxon>Pezizomycotina</taxon>
        <taxon>Sordariomycetes</taxon>
        <taxon>Hypocreomycetidae</taxon>
        <taxon>Hypocreales</taxon>
        <taxon>Nectriaceae</taxon>
        <taxon>Fusarium</taxon>
        <taxon>Fusarium fujikuroi species complex</taxon>
    </lineage>
</organism>